<keyword evidence="1" id="KW-0732">Signal</keyword>
<feature type="signal peptide" evidence="1">
    <location>
        <begin position="1"/>
        <end position="35"/>
    </location>
</feature>
<dbReference type="SUPFAM" id="SSF49299">
    <property type="entry name" value="PKD domain"/>
    <property type="match status" value="1"/>
</dbReference>
<keyword evidence="4" id="KW-1185">Reference proteome</keyword>
<dbReference type="InterPro" id="IPR035986">
    <property type="entry name" value="PKD_dom_sf"/>
</dbReference>
<comment type="caution">
    <text evidence="3">The sequence shown here is derived from an EMBL/GenBank/DDBJ whole genome shotgun (WGS) entry which is preliminary data.</text>
</comment>
<dbReference type="Pfam" id="PF16640">
    <property type="entry name" value="Big_3_5"/>
    <property type="match status" value="1"/>
</dbReference>
<evidence type="ECO:0000313" key="4">
    <source>
        <dbReference type="Proteomes" id="UP001314263"/>
    </source>
</evidence>
<evidence type="ECO:0000313" key="3">
    <source>
        <dbReference type="EMBL" id="CAK0787827.1"/>
    </source>
</evidence>
<name>A0AAV1INJ7_9CHLO</name>
<dbReference type="Proteomes" id="UP001314263">
    <property type="component" value="Unassembled WGS sequence"/>
</dbReference>
<accession>A0AAV1INJ7</accession>
<dbReference type="InterPro" id="IPR013783">
    <property type="entry name" value="Ig-like_fold"/>
</dbReference>
<dbReference type="AlphaFoldDB" id="A0AAV1INJ7"/>
<evidence type="ECO:0000259" key="2">
    <source>
        <dbReference type="Pfam" id="PF16640"/>
    </source>
</evidence>
<dbReference type="InterPro" id="IPR008964">
    <property type="entry name" value="Invasin/intimin_cell_adhesion"/>
</dbReference>
<dbReference type="SUPFAM" id="SSF49373">
    <property type="entry name" value="Invasin/intimin cell-adhesion fragments"/>
    <property type="match status" value="1"/>
</dbReference>
<dbReference type="InterPro" id="IPR032109">
    <property type="entry name" value="Big_3_5"/>
</dbReference>
<reference evidence="3 4" key="1">
    <citation type="submission" date="2023-10" db="EMBL/GenBank/DDBJ databases">
        <authorList>
            <person name="Maclean D."/>
            <person name="Macfadyen A."/>
        </authorList>
    </citation>
    <scope>NUCLEOTIDE SEQUENCE [LARGE SCALE GENOMIC DNA]</scope>
</reference>
<protein>
    <recommendedName>
        <fullName evidence="2">Bacterial Ig-like domain-containing protein</fullName>
    </recommendedName>
</protein>
<sequence>MLAMWSRIICADVRRQMLSLALILALQGFVGSADGVKNGSHHQPWTIDFQVPTSTIVTLNGTVATANVFTRAGLWKDVVSIIPKLLGACPQGQICWKTVNGGPCLANTSIQAPTSGNRGSIGQASFNYATTPGNEAAFSAMAGYQGSALCKAAPSQGSATRVGTSLTLTSSSINAVAQSFMFTVTLTSAASSGQPTRRRLLQDAAPISGQVITISFGDGSPDGTVTTNSNGTASIVHRYTTHGTYKATARYTGSTVFLASHAMGLVQNGMLSSSVSLANNPAIPVATEQVTFTATVASGAAGTMVLANLTVELAYGDGSTDTSTTNSNGQAMFNHTYATAGSFPVVASFAGNAAYSGSSTSESLIVDLESSHLGLLITPNPAFASEETTFNVTITSGGPGSPRLAGKTITLDYGEAYMSDTTSSSANGVATFTHTYCRFGDVTATATFAGNGTYSASSVNTTLTVKSHCPGRKLRRRLAAC</sequence>
<dbReference type="EMBL" id="CAUYUE010000018">
    <property type="protein sequence ID" value="CAK0787827.1"/>
    <property type="molecule type" value="Genomic_DNA"/>
</dbReference>
<evidence type="ECO:0000256" key="1">
    <source>
        <dbReference type="SAM" id="SignalP"/>
    </source>
</evidence>
<feature type="chain" id="PRO_5043538958" description="Bacterial Ig-like domain-containing protein" evidence="1">
    <location>
        <begin position="36"/>
        <end position="481"/>
    </location>
</feature>
<proteinExistence type="predicted"/>
<feature type="domain" description="Bacterial Ig-like" evidence="2">
    <location>
        <begin position="280"/>
        <end position="361"/>
    </location>
</feature>
<gene>
    <name evidence="3" type="ORF">CVIRNUC_011049</name>
</gene>
<organism evidence="3 4">
    <name type="scientific">Coccomyxa viridis</name>
    <dbReference type="NCBI Taxonomy" id="1274662"/>
    <lineage>
        <taxon>Eukaryota</taxon>
        <taxon>Viridiplantae</taxon>
        <taxon>Chlorophyta</taxon>
        <taxon>core chlorophytes</taxon>
        <taxon>Trebouxiophyceae</taxon>
        <taxon>Trebouxiophyceae incertae sedis</taxon>
        <taxon>Coccomyxaceae</taxon>
        <taxon>Coccomyxa</taxon>
    </lineage>
</organism>
<dbReference type="Gene3D" id="2.60.40.10">
    <property type="entry name" value="Immunoglobulins"/>
    <property type="match status" value="2"/>
</dbReference>